<dbReference type="PANTHER" id="PTHR19304">
    <property type="entry name" value="CYCLIC-AMP RESPONSE ELEMENT BINDING PROTEIN"/>
    <property type="match status" value="1"/>
</dbReference>
<dbReference type="AlphaFoldDB" id="A0A9W8EJ95"/>
<feature type="compositionally biased region" description="Acidic residues" evidence="5">
    <location>
        <begin position="365"/>
        <end position="379"/>
    </location>
</feature>
<evidence type="ECO:0000256" key="3">
    <source>
        <dbReference type="ARBA" id="ARBA00023163"/>
    </source>
</evidence>
<proteinExistence type="predicted"/>
<dbReference type="GO" id="GO:0003700">
    <property type="term" value="F:DNA-binding transcription factor activity"/>
    <property type="evidence" value="ECO:0007669"/>
    <property type="project" value="InterPro"/>
</dbReference>
<dbReference type="OrthoDB" id="295274at2759"/>
<dbReference type="PROSITE" id="PS00036">
    <property type="entry name" value="BZIP_BASIC"/>
    <property type="match status" value="1"/>
</dbReference>
<dbReference type="Pfam" id="PF00170">
    <property type="entry name" value="bZIP_1"/>
    <property type="match status" value="1"/>
</dbReference>
<evidence type="ECO:0000256" key="1">
    <source>
        <dbReference type="ARBA" id="ARBA00004123"/>
    </source>
</evidence>
<dbReference type="Proteomes" id="UP001150907">
    <property type="component" value="Unassembled WGS sequence"/>
</dbReference>
<protein>
    <recommendedName>
        <fullName evidence="6">BZIP domain-containing protein</fullName>
    </recommendedName>
</protein>
<comment type="subcellular location">
    <subcellularLocation>
        <location evidence="1">Nucleus</location>
    </subcellularLocation>
</comment>
<dbReference type="SUPFAM" id="SSF57959">
    <property type="entry name" value="Leucine zipper domain"/>
    <property type="match status" value="1"/>
</dbReference>
<dbReference type="GO" id="GO:0005634">
    <property type="term" value="C:nucleus"/>
    <property type="evidence" value="ECO:0007669"/>
    <property type="project" value="UniProtKB-SubCell"/>
</dbReference>
<organism evidence="7 8">
    <name type="scientific">Coemansia thaxteri</name>
    <dbReference type="NCBI Taxonomy" id="2663907"/>
    <lineage>
        <taxon>Eukaryota</taxon>
        <taxon>Fungi</taxon>
        <taxon>Fungi incertae sedis</taxon>
        <taxon>Zoopagomycota</taxon>
        <taxon>Kickxellomycotina</taxon>
        <taxon>Kickxellomycetes</taxon>
        <taxon>Kickxellales</taxon>
        <taxon>Kickxellaceae</taxon>
        <taxon>Coemansia</taxon>
    </lineage>
</organism>
<dbReference type="InterPro" id="IPR004827">
    <property type="entry name" value="bZIP"/>
</dbReference>
<dbReference type="Gene3D" id="1.20.5.170">
    <property type="match status" value="1"/>
</dbReference>
<reference evidence="7" key="1">
    <citation type="submission" date="2022-07" db="EMBL/GenBank/DDBJ databases">
        <title>Phylogenomic reconstructions and comparative analyses of Kickxellomycotina fungi.</title>
        <authorList>
            <person name="Reynolds N.K."/>
            <person name="Stajich J.E."/>
            <person name="Barry K."/>
            <person name="Grigoriev I.V."/>
            <person name="Crous P."/>
            <person name="Smith M.E."/>
        </authorList>
    </citation>
    <scope>NUCLEOTIDE SEQUENCE</scope>
    <source>
        <strain evidence="7">IMI 214461</strain>
    </source>
</reference>
<keyword evidence="2" id="KW-0805">Transcription regulation</keyword>
<feature type="domain" description="BZIP" evidence="6">
    <location>
        <begin position="405"/>
        <end position="455"/>
    </location>
</feature>
<feature type="region of interest" description="Disordered" evidence="5">
    <location>
        <begin position="496"/>
        <end position="520"/>
    </location>
</feature>
<keyword evidence="8" id="KW-1185">Reference proteome</keyword>
<evidence type="ECO:0000256" key="2">
    <source>
        <dbReference type="ARBA" id="ARBA00023015"/>
    </source>
</evidence>
<evidence type="ECO:0000313" key="7">
    <source>
        <dbReference type="EMBL" id="KAJ2006278.1"/>
    </source>
</evidence>
<sequence>MSEVPPVVPSDSVAAAVVAAVAAAAGTTASRSISDTTTAGRGRSLSIPSAVEPQFTAPFPKLEHDECVYEPLSGSTVVSSALTSSDIATATVAAISSAMASAQMSCVDGQRMALASQTVAASFNSAMAGTQAHLSAVSSDENAMLASLQQNAHDQVMEIMSSYHNTSHRRRSSVEAAAAASSVLASIANSTKSYMDGDMAAAAMAAAVAGDSPQSMAQINSYTASHSSQHNAAAAALLAASGMHSVMLPTIPSVSTSQQGTPAPGERISISSCLDGAEDDVAGAAVGDATLQGFDVAAFGELQSQAFSSSEQIASNYSASAAELQSALLKGPSPPLSALDTTPTKTPGRRRKAAAVSKAGNDYDSATDDQDDDDDDDMDGMGGMPLTPDAPGSGRPGSLRHLTPDERRARRLQRNRLAAKECRQKKKAYIQNLESQVCDLQEENAGLRREIEELNVKIALSGMRASSSAPTPTAEFKLLAPPRQAAALAAGQQLTSPTFASKRPRMATRSPSSEAMRCDE</sequence>
<feature type="region of interest" description="Disordered" evidence="5">
    <location>
        <begin position="329"/>
        <end position="408"/>
    </location>
</feature>
<gene>
    <name evidence="7" type="ORF">H4R26_001464</name>
</gene>
<dbReference type="EMBL" id="JANBQF010000066">
    <property type="protein sequence ID" value="KAJ2006278.1"/>
    <property type="molecule type" value="Genomic_DNA"/>
</dbReference>
<keyword evidence="4" id="KW-0539">Nucleus</keyword>
<name>A0A9W8EJ95_9FUNG</name>
<dbReference type="PROSITE" id="PS50217">
    <property type="entry name" value="BZIP"/>
    <property type="match status" value="1"/>
</dbReference>
<dbReference type="InterPro" id="IPR051027">
    <property type="entry name" value="bZIP_transcription_factors"/>
</dbReference>
<comment type="caution">
    <text evidence="7">The sequence shown here is derived from an EMBL/GenBank/DDBJ whole genome shotgun (WGS) entry which is preliminary data.</text>
</comment>
<dbReference type="InterPro" id="IPR046347">
    <property type="entry name" value="bZIP_sf"/>
</dbReference>
<evidence type="ECO:0000256" key="5">
    <source>
        <dbReference type="SAM" id="MobiDB-lite"/>
    </source>
</evidence>
<keyword evidence="3" id="KW-0804">Transcription</keyword>
<dbReference type="SMART" id="SM00338">
    <property type="entry name" value="BRLZ"/>
    <property type="match status" value="1"/>
</dbReference>
<evidence type="ECO:0000256" key="4">
    <source>
        <dbReference type="ARBA" id="ARBA00023242"/>
    </source>
</evidence>
<dbReference type="CDD" id="cd14686">
    <property type="entry name" value="bZIP"/>
    <property type="match status" value="1"/>
</dbReference>
<accession>A0A9W8EJ95</accession>
<evidence type="ECO:0000259" key="6">
    <source>
        <dbReference type="PROSITE" id="PS50217"/>
    </source>
</evidence>
<evidence type="ECO:0000313" key="8">
    <source>
        <dbReference type="Proteomes" id="UP001150907"/>
    </source>
</evidence>